<organism evidence="1 2">
    <name type="scientific">Vermiconidia calcicola</name>
    <dbReference type="NCBI Taxonomy" id="1690605"/>
    <lineage>
        <taxon>Eukaryota</taxon>
        <taxon>Fungi</taxon>
        <taxon>Dikarya</taxon>
        <taxon>Ascomycota</taxon>
        <taxon>Pezizomycotina</taxon>
        <taxon>Dothideomycetes</taxon>
        <taxon>Dothideomycetidae</taxon>
        <taxon>Mycosphaerellales</taxon>
        <taxon>Extremaceae</taxon>
        <taxon>Vermiconidia</taxon>
    </lineage>
</organism>
<keyword evidence="2" id="KW-1185">Reference proteome</keyword>
<evidence type="ECO:0000313" key="2">
    <source>
        <dbReference type="Proteomes" id="UP001281147"/>
    </source>
</evidence>
<accession>A0ACC3NVE6</accession>
<comment type="caution">
    <text evidence="1">The sequence shown here is derived from an EMBL/GenBank/DDBJ whole genome shotgun (WGS) entry which is preliminary data.</text>
</comment>
<protein>
    <submittedName>
        <fullName evidence="1">Uncharacterized protein</fullName>
    </submittedName>
</protein>
<evidence type="ECO:0000313" key="1">
    <source>
        <dbReference type="EMBL" id="KAK3722982.1"/>
    </source>
</evidence>
<reference evidence="1" key="1">
    <citation type="submission" date="2023-07" db="EMBL/GenBank/DDBJ databases">
        <title>Black Yeasts Isolated from many extreme environments.</title>
        <authorList>
            <person name="Coleine C."/>
            <person name="Stajich J.E."/>
            <person name="Selbmann L."/>
        </authorList>
    </citation>
    <scope>NUCLEOTIDE SEQUENCE</scope>
    <source>
        <strain evidence="1">CCFEE 5714</strain>
    </source>
</reference>
<gene>
    <name evidence="1" type="ORF">LTR37_002128</name>
</gene>
<name>A0ACC3NVE6_9PEZI</name>
<proteinExistence type="predicted"/>
<sequence length="542" mass="59871">MSARRPGPLGNRKPCDPPSEKSTNSFWHSQPSPLLTAHRSTRNLPKTADVVIIGSGMTGASVAHHLLNDTNRDSQGKEKNPSVVMLEAREACWGATGRNGGHCQPVLFEHPHDPSIAHFELANFHTLQNLIETKTIDCEFIAQPGVRAIYSSQVLTDIELALLTIQDTAPELVQMMRLVTSKSELESLRIPKAMGAVVTSIAARMWPYKFVSRILEDLLTSSESLSGTFNLQTLTPVQSLAPCEDRWTVRTPRGTILASKVVLATNAYTSHLLPSFSDLIVPCRGQMSALKPLDSVVGERRLKTSMGFMGEGVDDYLIQRPDERGGELMFGGGRQYGPSMGVTDDGEIDDETARYLRSNLVRTLGLPEGKEMEGGGRMVVCQFCRMRKVRCSGVSPQQPCTNCVAFGAQCRSTSYKTWGTPKHKEFQATHEWTGIMGFSRDELPWIGPVPDTRNLFIAAGFTGHGMPNTWLCGKAVALMVERSERSLEAVAEEVRLPRSYLVSKGRVARAMQLEDVGAKDRAEMERWRRQQTKADRPHSGYA</sequence>
<dbReference type="Proteomes" id="UP001281147">
    <property type="component" value="Unassembled WGS sequence"/>
</dbReference>
<dbReference type="EMBL" id="JAUTXU010000011">
    <property type="protein sequence ID" value="KAK3722982.1"/>
    <property type="molecule type" value="Genomic_DNA"/>
</dbReference>